<keyword evidence="1" id="KW-1133">Transmembrane helix</keyword>
<feature type="transmembrane region" description="Helical" evidence="1">
    <location>
        <begin position="81"/>
        <end position="100"/>
    </location>
</feature>
<reference evidence="2" key="2">
    <citation type="journal article" date="2019" name="Gigascience">
        <title>High-quality Schistosoma haematobium genome achieved by single-molecule and long-range sequencing.</title>
        <authorList>
            <person name="Stroehlein A.J."/>
            <person name="Korhonen P.K."/>
            <person name="Chong T.M."/>
            <person name="Lim Y.L."/>
            <person name="Chan K.G."/>
            <person name="Webster B."/>
            <person name="Rollinson D."/>
            <person name="Brindley P.J."/>
            <person name="Gasser R.B."/>
            <person name="Young N.D."/>
        </authorList>
    </citation>
    <scope>NUCLEOTIDE SEQUENCE</scope>
</reference>
<proteinExistence type="predicted"/>
<protein>
    <submittedName>
        <fullName evidence="2">Uncharacterized protein</fullName>
    </submittedName>
</protein>
<sequence length="127" mass="15032">MDRYFHLNEKRGNNVRKCKSCHYSLNDWFEIFFNYLIINTLISLTDSVAYTLYQSICINIKWQKPCIKYLICKSSINYLKFHRSFIAITITLFTFSFSSIPSSKPSVAKLSTSQWYYVPLMFAAYNL</sequence>
<reference evidence="2" key="1">
    <citation type="journal article" date="2012" name="Nat. Genet.">
        <title>Whole-genome sequence of Schistosoma haematobium.</title>
        <authorList>
            <person name="Young N.D."/>
            <person name="Jex A.R."/>
            <person name="Li B."/>
            <person name="Liu S."/>
            <person name="Yang L."/>
            <person name="Xiong Z."/>
            <person name="Li Y."/>
            <person name="Cantacessi C."/>
            <person name="Hall R.S."/>
            <person name="Xu X."/>
            <person name="Chen F."/>
            <person name="Wu X."/>
            <person name="Zerlotini A."/>
            <person name="Oliveira G."/>
            <person name="Hofmann A."/>
            <person name="Zhang G."/>
            <person name="Fang X."/>
            <person name="Kang Y."/>
            <person name="Campbell B.E."/>
            <person name="Loukas A."/>
            <person name="Ranganathan S."/>
            <person name="Rollinson D."/>
            <person name="Rinaldi G."/>
            <person name="Brindley P.J."/>
            <person name="Yang H."/>
            <person name="Wang J."/>
            <person name="Wang J."/>
            <person name="Gasser R.B."/>
        </authorList>
    </citation>
    <scope>NUCLEOTIDE SEQUENCE</scope>
</reference>
<organism evidence="2 3">
    <name type="scientific">Schistosoma haematobium</name>
    <name type="common">Blood fluke</name>
    <dbReference type="NCBI Taxonomy" id="6185"/>
    <lineage>
        <taxon>Eukaryota</taxon>
        <taxon>Metazoa</taxon>
        <taxon>Spiralia</taxon>
        <taxon>Lophotrochozoa</taxon>
        <taxon>Platyhelminthes</taxon>
        <taxon>Trematoda</taxon>
        <taxon>Digenea</taxon>
        <taxon>Strigeidida</taxon>
        <taxon>Schistosomatoidea</taxon>
        <taxon>Schistosomatidae</taxon>
        <taxon>Schistosoma</taxon>
    </lineage>
</organism>
<keyword evidence="3" id="KW-1185">Reference proteome</keyword>
<dbReference type="AlphaFoldDB" id="A0A922LEZ3"/>
<dbReference type="Proteomes" id="UP000471633">
    <property type="component" value="Unassembled WGS sequence"/>
</dbReference>
<gene>
    <name evidence="2" type="ORF">MS3_00000585</name>
</gene>
<evidence type="ECO:0000256" key="1">
    <source>
        <dbReference type="SAM" id="Phobius"/>
    </source>
</evidence>
<keyword evidence="1" id="KW-0812">Transmembrane</keyword>
<comment type="caution">
    <text evidence="2">The sequence shown here is derived from an EMBL/GenBank/DDBJ whole genome shotgun (WGS) entry which is preliminary data.</text>
</comment>
<keyword evidence="1" id="KW-0472">Membrane</keyword>
<dbReference type="RefSeq" id="XP_051065415.1">
    <property type="nucleotide sequence ID" value="XM_051208295.1"/>
</dbReference>
<feature type="transmembrane region" description="Helical" evidence="1">
    <location>
        <begin position="32"/>
        <end position="53"/>
    </location>
</feature>
<dbReference type="EMBL" id="AMPZ03000006">
    <property type="protein sequence ID" value="KAH9581273.1"/>
    <property type="molecule type" value="Genomic_DNA"/>
</dbReference>
<name>A0A922LEZ3_SCHHA</name>
<reference evidence="2" key="3">
    <citation type="submission" date="2021-06" db="EMBL/GenBank/DDBJ databases">
        <title>Chromosome-level genome assembly for S. haematobium.</title>
        <authorList>
            <person name="Stroehlein A.J."/>
        </authorList>
    </citation>
    <scope>NUCLEOTIDE SEQUENCE</scope>
</reference>
<dbReference type="CTD" id="75576429"/>
<evidence type="ECO:0000313" key="3">
    <source>
        <dbReference type="Proteomes" id="UP000471633"/>
    </source>
</evidence>
<evidence type="ECO:0000313" key="2">
    <source>
        <dbReference type="EMBL" id="KAH9581273.1"/>
    </source>
</evidence>
<dbReference type="GeneID" id="75576429"/>
<accession>A0A922LEZ3</accession>
<reference evidence="2" key="4">
    <citation type="journal article" date="2022" name="PLoS Pathog.">
        <title>Chromosome-level genome of Schistosoma haematobium underpins genome-wide explorations of molecular variation.</title>
        <authorList>
            <person name="Stroehlein A.J."/>
            <person name="Korhonen P.K."/>
            <person name="Lee V.V."/>
            <person name="Ralph S.A."/>
            <person name="Mentink-Kane M."/>
            <person name="You H."/>
            <person name="McManus D.P."/>
            <person name="Tchuente L.T."/>
            <person name="Stothard J.R."/>
            <person name="Kaur P."/>
            <person name="Dudchenko O."/>
            <person name="Aiden E.L."/>
            <person name="Yang B."/>
            <person name="Yang H."/>
            <person name="Emery A.M."/>
            <person name="Webster B.L."/>
            <person name="Brindley P.J."/>
            <person name="Rollinson D."/>
            <person name="Chang B.C.H."/>
            <person name="Gasser R.B."/>
            <person name="Young N.D."/>
        </authorList>
    </citation>
    <scope>NUCLEOTIDE SEQUENCE</scope>
</reference>
<dbReference type="KEGG" id="shx:MS3_00000585"/>